<dbReference type="PANTHER" id="PTHR44085:SF2">
    <property type="entry name" value="SEPIAPTERIN REDUCTASE"/>
    <property type="match status" value="1"/>
</dbReference>
<dbReference type="AlphaFoldDB" id="A0A2G8K915"/>
<dbReference type="PRINTS" id="PR00081">
    <property type="entry name" value="GDHRDH"/>
</dbReference>
<evidence type="ECO:0000313" key="5">
    <source>
        <dbReference type="EMBL" id="PIK44494.1"/>
    </source>
</evidence>
<dbReference type="InterPro" id="IPR002347">
    <property type="entry name" value="SDR_fam"/>
</dbReference>
<evidence type="ECO:0000256" key="3">
    <source>
        <dbReference type="ARBA" id="ARBA00022857"/>
    </source>
</evidence>
<keyword evidence="2" id="KW-0963">Cytoplasm</keyword>
<keyword evidence="4" id="KW-0560">Oxidoreductase</keyword>
<dbReference type="Proteomes" id="UP000230750">
    <property type="component" value="Unassembled WGS sequence"/>
</dbReference>
<proteinExistence type="predicted"/>
<dbReference type="InterPro" id="IPR036291">
    <property type="entry name" value="NAD(P)-bd_dom_sf"/>
</dbReference>
<dbReference type="EMBL" id="MRZV01000774">
    <property type="protein sequence ID" value="PIK44494.1"/>
    <property type="molecule type" value="Genomic_DNA"/>
</dbReference>
<evidence type="ECO:0000256" key="4">
    <source>
        <dbReference type="ARBA" id="ARBA00023002"/>
    </source>
</evidence>
<sequence>MANKTTESFFDAPAVAIITGASRGIGRAIAIEFAKRFTNRLLLVLTGRSEKGLQETAAKIRADGDQGTIEGVIEDLFKGIAPGTYGHALLVNNAASSGDVSKYVRDWDTTAMKTIENYLSFNVISPLLLISKFLSSFPNSKLDNLDRNSTTMRRTIVQLTSMSAVLPTECMSLYCAGKAAREMLHNVTALEEPGIRVLNYAKGPVDTAMLNHLKENTASSKTTELITKSMEIAVSPEKTASVLCGYLKQDEYESGSRIDLFDIIGFPKSE</sequence>
<organism evidence="5 6">
    <name type="scientific">Stichopus japonicus</name>
    <name type="common">Sea cucumber</name>
    <dbReference type="NCBI Taxonomy" id="307972"/>
    <lineage>
        <taxon>Eukaryota</taxon>
        <taxon>Metazoa</taxon>
        <taxon>Echinodermata</taxon>
        <taxon>Eleutherozoa</taxon>
        <taxon>Echinozoa</taxon>
        <taxon>Holothuroidea</taxon>
        <taxon>Aspidochirotacea</taxon>
        <taxon>Aspidochirotida</taxon>
        <taxon>Stichopodidae</taxon>
        <taxon>Apostichopus</taxon>
    </lineage>
</organism>
<keyword evidence="3" id="KW-0521">NADP</keyword>
<evidence type="ECO:0000256" key="2">
    <source>
        <dbReference type="ARBA" id="ARBA00022490"/>
    </source>
</evidence>
<comment type="caution">
    <text evidence="5">The sequence shown here is derived from an EMBL/GenBank/DDBJ whole genome shotgun (WGS) entry which is preliminary data.</text>
</comment>
<name>A0A2G8K915_STIJA</name>
<dbReference type="GO" id="GO:0004757">
    <property type="term" value="F:sepiapterin reductase (NADP+) activity"/>
    <property type="evidence" value="ECO:0007669"/>
    <property type="project" value="TreeGrafter"/>
</dbReference>
<dbReference type="Gene3D" id="3.40.50.720">
    <property type="entry name" value="NAD(P)-binding Rossmann-like Domain"/>
    <property type="match status" value="1"/>
</dbReference>
<comment type="subcellular location">
    <subcellularLocation>
        <location evidence="1">Cytoplasm</location>
    </subcellularLocation>
</comment>
<protein>
    <submittedName>
        <fullName evidence="5">Putative sepiapterin reductase-like</fullName>
    </submittedName>
</protein>
<dbReference type="GO" id="GO:0006729">
    <property type="term" value="P:tetrahydrobiopterin biosynthetic process"/>
    <property type="evidence" value="ECO:0007669"/>
    <property type="project" value="TreeGrafter"/>
</dbReference>
<dbReference type="STRING" id="307972.A0A2G8K915"/>
<dbReference type="InterPro" id="IPR051721">
    <property type="entry name" value="Biopterin_syn/organic_redct"/>
</dbReference>
<dbReference type="SUPFAM" id="SSF51735">
    <property type="entry name" value="NAD(P)-binding Rossmann-fold domains"/>
    <property type="match status" value="1"/>
</dbReference>
<reference evidence="5 6" key="1">
    <citation type="journal article" date="2017" name="PLoS Biol.">
        <title>The sea cucumber genome provides insights into morphological evolution and visceral regeneration.</title>
        <authorList>
            <person name="Zhang X."/>
            <person name="Sun L."/>
            <person name="Yuan J."/>
            <person name="Sun Y."/>
            <person name="Gao Y."/>
            <person name="Zhang L."/>
            <person name="Li S."/>
            <person name="Dai H."/>
            <person name="Hamel J.F."/>
            <person name="Liu C."/>
            <person name="Yu Y."/>
            <person name="Liu S."/>
            <person name="Lin W."/>
            <person name="Guo K."/>
            <person name="Jin S."/>
            <person name="Xu P."/>
            <person name="Storey K.B."/>
            <person name="Huan P."/>
            <person name="Zhang T."/>
            <person name="Zhou Y."/>
            <person name="Zhang J."/>
            <person name="Lin C."/>
            <person name="Li X."/>
            <person name="Xing L."/>
            <person name="Huo D."/>
            <person name="Sun M."/>
            <person name="Wang L."/>
            <person name="Mercier A."/>
            <person name="Li F."/>
            <person name="Yang H."/>
            <person name="Xiang J."/>
        </authorList>
    </citation>
    <scope>NUCLEOTIDE SEQUENCE [LARGE SCALE GENOMIC DNA]</scope>
    <source>
        <strain evidence="5">Shaxun</strain>
        <tissue evidence="5">Muscle</tissue>
    </source>
</reference>
<accession>A0A2G8K915</accession>
<evidence type="ECO:0000256" key="1">
    <source>
        <dbReference type="ARBA" id="ARBA00004496"/>
    </source>
</evidence>
<keyword evidence="6" id="KW-1185">Reference proteome</keyword>
<dbReference type="OrthoDB" id="153074at2759"/>
<dbReference type="PANTHER" id="PTHR44085">
    <property type="entry name" value="SEPIAPTERIN REDUCTASE"/>
    <property type="match status" value="1"/>
</dbReference>
<gene>
    <name evidence="5" type="ORF">BSL78_18666</name>
</gene>
<dbReference type="GO" id="GO:0005737">
    <property type="term" value="C:cytoplasm"/>
    <property type="evidence" value="ECO:0007669"/>
    <property type="project" value="UniProtKB-SubCell"/>
</dbReference>
<dbReference type="Pfam" id="PF00106">
    <property type="entry name" value="adh_short"/>
    <property type="match status" value="1"/>
</dbReference>
<evidence type="ECO:0000313" key="6">
    <source>
        <dbReference type="Proteomes" id="UP000230750"/>
    </source>
</evidence>